<evidence type="ECO:0000313" key="2">
    <source>
        <dbReference type="Proteomes" id="UP000292209"/>
    </source>
</evidence>
<protein>
    <recommendedName>
        <fullName evidence="3">Outer membrane protein with beta-barrel domain</fullName>
    </recommendedName>
</protein>
<sequence>MRFFVVPLLATILFLNTSYGQEAFKRKTIYGEFLGAGGLASINFDYRFGKNPEGFGIRTGIGYFQWNNSSLVSIPVIGNYLLGKNGKYLDLGIGARIGYETMVYEEPINPDQHFEEGFRVGAPILNIGYRYQPLKGGFNFRAGFSPYINIYTNGGSDIFWMPHLSFGYTF</sequence>
<gene>
    <name evidence="1" type="ORF">BC751_3685</name>
</gene>
<dbReference type="AlphaFoldDB" id="A0A4Q7PCG2"/>
<organism evidence="1 2">
    <name type="scientific">Cecembia calidifontis</name>
    <dbReference type="NCBI Taxonomy" id="1187080"/>
    <lineage>
        <taxon>Bacteria</taxon>
        <taxon>Pseudomonadati</taxon>
        <taxon>Bacteroidota</taxon>
        <taxon>Cytophagia</taxon>
        <taxon>Cytophagales</taxon>
        <taxon>Cyclobacteriaceae</taxon>
        <taxon>Cecembia</taxon>
    </lineage>
</organism>
<evidence type="ECO:0000313" key="1">
    <source>
        <dbReference type="EMBL" id="RZS98053.1"/>
    </source>
</evidence>
<dbReference type="EMBL" id="SGXG01000001">
    <property type="protein sequence ID" value="RZS98053.1"/>
    <property type="molecule type" value="Genomic_DNA"/>
</dbReference>
<evidence type="ECO:0008006" key="3">
    <source>
        <dbReference type="Google" id="ProtNLM"/>
    </source>
</evidence>
<accession>A0A4Q7PCG2</accession>
<dbReference type="Proteomes" id="UP000292209">
    <property type="component" value="Unassembled WGS sequence"/>
</dbReference>
<dbReference type="OrthoDB" id="966005at2"/>
<proteinExistence type="predicted"/>
<dbReference type="RefSeq" id="WP_130276822.1">
    <property type="nucleotide sequence ID" value="NZ_SGXG01000001.1"/>
</dbReference>
<reference evidence="1 2" key="1">
    <citation type="submission" date="2019-02" db="EMBL/GenBank/DDBJ databases">
        <title>Genomic Encyclopedia of Archaeal and Bacterial Type Strains, Phase II (KMG-II): from individual species to whole genera.</title>
        <authorList>
            <person name="Goeker M."/>
        </authorList>
    </citation>
    <scope>NUCLEOTIDE SEQUENCE [LARGE SCALE GENOMIC DNA]</scope>
    <source>
        <strain evidence="1 2">DSM 21411</strain>
    </source>
</reference>
<keyword evidence="2" id="KW-1185">Reference proteome</keyword>
<comment type="caution">
    <text evidence="1">The sequence shown here is derived from an EMBL/GenBank/DDBJ whole genome shotgun (WGS) entry which is preliminary data.</text>
</comment>
<name>A0A4Q7PCG2_9BACT</name>